<feature type="domain" description="Thiamine phosphate synthase/TenI" evidence="3">
    <location>
        <begin position="5"/>
        <end position="186"/>
    </location>
</feature>
<keyword evidence="5" id="KW-1185">Reference proteome</keyword>
<dbReference type="PANTHER" id="PTHR20857">
    <property type="entry name" value="THIAMINE-PHOSPHATE PYROPHOSPHORYLASE"/>
    <property type="match status" value="1"/>
</dbReference>
<evidence type="ECO:0000256" key="2">
    <source>
        <dbReference type="ARBA" id="ARBA00022977"/>
    </source>
</evidence>
<comment type="pathway">
    <text evidence="1">Cofactor biosynthesis; thiamine diphosphate biosynthesis.</text>
</comment>
<name>A0A2W6NMK4_9HELI</name>
<dbReference type="RefSeq" id="WP_111229196.1">
    <property type="nucleotide sequence ID" value="NZ_NBIU01000004.1"/>
</dbReference>
<evidence type="ECO:0000313" key="5">
    <source>
        <dbReference type="Proteomes" id="UP000249746"/>
    </source>
</evidence>
<evidence type="ECO:0000256" key="1">
    <source>
        <dbReference type="ARBA" id="ARBA00004948"/>
    </source>
</evidence>
<sequence>MLKGIYAISDPSLMPNSKIFIPLKEAIKAGINIFQLRDKTSKDIEIKSLVLELDDFCKEKNVQFVLNDRVDLAINLGVSGLHIGKKETKELYSKEELKKIRQDFKGILGISCYGSLELANRAYEVQADYVAFGACFPSLTKPNAKRLDLEIFSQFNALPKCAIGGIKATNVSLIKNAQMVACIKGIWEGNITQNIEALKQNFV</sequence>
<dbReference type="SUPFAM" id="SSF51391">
    <property type="entry name" value="Thiamin phosphate synthase"/>
    <property type="match status" value="1"/>
</dbReference>
<dbReference type="InterPro" id="IPR013785">
    <property type="entry name" value="Aldolase_TIM"/>
</dbReference>
<comment type="caution">
    <text evidence="4">The sequence shown here is derived from an EMBL/GenBank/DDBJ whole genome shotgun (WGS) entry which is preliminary data.</text>
</comment>
<accession>A0A2W6NMK4</accession>
<keyword evidence="2" id="KW-0784">Thiamine biosynthesis</keyword>
<dbReference type="Proteomes" id="UP000249746">
    <property type="component" value="Unassembled WGS sequence"/>
</dbReference>
<gene>
    <name evidence="4" type="ORF">B6S12_02210</name>
</gene>
<dbReference type="OrthoDB" id="9810880at2"/>
<dbReference type="InterPro" id="IPR036206">
    <property type="entry name" value="ThiamineP_synth_sf"/>
</dbReference>
<dbReference type="EMBL" id="NBIU01000004">
    <property type="protein sequence ID" value="PZT48676.1"/>
    <property type="molecule type" value="Genomic_DNA"/>
</dbReference>
<evidence type="ECO:0000313" key="4">
    <source>
        <dbReference type="EMBL" id="PZT48676.1"/>
    </source>
</evidence>
<dbReference type="CDD" id="cd00564">
    <property type="entry name" value="TMP_TenI"/>
    <property type="match status" value="1"/>
</dbReference>
<dbReference type="GO" id="GO:0005737">
    <property type="term" value="C:cytoplasm"/>
    <property type="evidence" value="ECO:0007669"/>
    <property type="project" value="TreeGrafter"/>
</dbReference>
<protein>
    <submittedName>
        <fullName evidence="4">Thiamine phosphate synthase</fullName>
    </submittedName>
</protein>
<organism evidence="4 5">
    <name type="scientific">Helicobacter valdiviensis</name>
    <dbReference type="NCBI Taxonomy" id="1458358"/>
    <lineage>
        <taxon>Bacteria</taxon>
        <taxon>Pseudomonadati</taxon>
        <taxon>Campylobacterota</taxon>
        <taxon>Epsilonproteobacteria</taxon>
        <taxon>Campylobacterales</taxon>
        <taxon>Helicobacteraceae</taxon>
        <taxon>Helicobacter</taxon>
    </lineage>
</organism>
<dbReference type="Gene3D" id="3.20.20.70">
    <property type="entry name" value="Aldolase class I"/>
    <property type="match status" value="1"/>
</dbReference>
<dbReference type="GO" id="GO:0009228">
    <property type="term" value="P:thiamine biosynthetic process"/>
    <property type="evidence" value="ECO:0007669"/>
    <property type="project" value="UniProtKB-KW"/>
</dbReference>
<reference evidence="4 5" key="1">
    <citation type="submission" date="2017-03" db="EMBL/GenBank/DDBJ databases">
        <title>Genomic and clinical evidence uncovers the enterohepatic species Helicobacter valdiviensis as a potential human intestinal pathogen.</title>
        <authorList>
            <person name="Fresia P."/>
            <person name="Jara R."/>
            <person name="Sierra R."/>
            <person name="Ferres I."/>
            <person name="Greif G."/>
            <person name="Iraola G."/>
            <person name="Collado L."/>
        </authorList>
    </citation>
    <scope>NUCLEOTIDE SEQUENCE [LARGE SCALE GENOMIC DNA]</scope>
    <source>
        <strain evidence="4 5">WBE14</strain>
    </source>
</reference>
<dbReference type="PANTHER" id="PTHR20857:SF15">
    <property type="entry name" value="THIAMINE-PHOSPHATE SYNTHASE"/>
    <property type="match status" value="1"/>
</dbReference>
<dbReference type="AlphaFoldDB" id="A0A2W6NMK4"/>
<dbReference type="InterPro" id="IPR022998">
    <property type="entry name" value="ThiamineP_synth_TenI"/>
</dbReference>
<dbReference type="Pfam" id="PF02581">
    <property type="entry name" value="TMP-TENI"/>
    <property type="match status" value="1"/>
</dbReference>
<proteinExistence type="predicted"/>
<dbReference type="GO" id="GO:0004789">
    <property type="term" value="F:thiamine-phosphate diphosphorylase activity"/>
    <property type="evidence" value="ECO:0007669"/>
    <property type="project" value="TreeGrafter"/>
</dbReference>
<evidence type="ECO:0000259" key="3">
    <source>
        <dbReference type="Pfam" id="PF02581"/>
    </source>
</evidence>